<protein>
    <submittedName>
        <fullName evidence="1">Uncharacterized protein</fullName>
    </submittedName>
</protein>
<evidence type="ECO:0000313" key="2">
    <source>
        <dbReference type="Proteomes" id="UP000464318"/>
    </source>
</evidence>
<dbReference type="Proteomes" id="UP000464318">
    <property type="component" value="Chromosome"/>
</dbReference>
<sequence>MKKLVLLFSLLSLCNSCFLIQQGHIINGMCRPKHPKFKLLKIPFKETDKLTYNRVYINQYLVGFGIGFYPDGRLMYFYSRDGYALKESDIKNKKWENARNIGYWRVEGNKIKIEYFVCSQQGTYFREKGEIKGDTLVFYQTLFSPIKGKVIRETQYVLSDMSFE</sequence>
<name>A0A6P1QWS7_9FLAO</name>
<dbReference type="OrthoDB" id="1452363at2"/>
<reference evidence="1 2" key="1">
    <citation type="submission" date="2018-04" db="EMBL/GenBank/DDBJ databases">
        <title>Characteristic and Complete Genome Sequencing of A Novel Member of Infective Endocarditis Causative Bacteria: Bergeyella cardium QL-PH.</title>
        <authorList>
            <person name="Pan H."/>
            <person name="Sun E."/>
            <person name="Zhang Y."/>
        </authorList>
    </citation>
    <scope>NUCLEOTIDE SEQUENCE [LARGE SCALE GENOMIC DNA]</scope>
    <source>
        <strain evidence="1 2">HPQL</strain>
    </source>
</reference>
<dbReference type="RefSeq" id="WP_160224268.1">
    <property type="nucleotide sequence ID" value="NZ_CP029149.1"/>
</dbReference>
<dbReference type="KEGG" id="bcad:DBX24_05890"/>
<organism evidence="1 2">
    <name type="scientific">Bergeyella cardium</name>
    <dbReference type="NCBI Taxonomy" id="1585976"/>
    <lineage>
        <taxon>Bacteria</taxon>
        <taxon>Pseudomonadati</taxon>
        <taxon>Bacteroidota</taxon>
        <taxon>Flavobacteriia</taxon>
        <taxon>Flavobacteriales</taxon>
        <taxon>Weeksellaceae</taxon>
        <taxon>Bergeyella</taxon>
    </lineage>
</organism>
<keyword evidence="2" id="KW-1185">Reference proteome</keyword>
<proteinExistence type="predicted"/>
<gene>
    <name evidence="1" type="ORF">DBX24_05890</name>
</gene>
<dbReference type="EMBL" id="CP029149">
    <property type="protein sequence ID" value="QHN65443.1"/>
    <property type="molecule type" value="Genomic_DNA"/>
</dbReference>
<evidence type="ECO:0000313" key="1">
    <source>
        <dbReference type="EMBL" id="QHN65443.1"/>
    </source>
</evidence>
<accession>A0A6P1QWS7</accession>
<dbReference type="AlphaFoldDB" id="A0A6P1QWS7"/>